<dbReference type="Proteomes" id="UP000320160">
    <property type="component" value="Unassembled WGS sequence"/>
</dbReference>
<accession>A0A553WCP9</accession>
<feature type="region of interest" description="Disordered" evidence="1">
    <location>
        <begin position="69"/>
        <end position="101"/>
    </location>
</feature>
<dbReference type="EMBL" id="VKKU01000002">
    <property type="protein sequence ID" value="TSB02470.1"/>
    <property type="molecule type" value="Genomic_DNA"/>
</dbReference>
<evidence type="ECO:0000313" key="3">
    <source>
        <dbReference type="Proteomes" id="UP000320160"/>
    </source>
</evidence>
<comment type="caution">
    <text evidence="2">The sequence shown here is derived from an EMBL/GenBank/DDBJ whole genome shotgun (WGS) entry which is preliminary data.</text>
</comment>
<keyword evidence="3" id="KW-1185">Reference proteome</keyword>
<name>A0A553WCP9_9SPHN</name>
<organism evidence="2 3">
    <name type="scientific">Sphingorhabdus contaminans</name>
    <dbReference type="NCBI Taxonomy" id="1343899"/>
    <lineage>
        <taxon>Bacteria</taxon>
        <taxon>Pseudomonadati</taxon>
        <taxon>Pseudomonadota</taxon>
        <taxon>Alphaproteobacteria</taxon>
        <taxon>Sphingomonadales</taxon>
        <taxon>Sphingomonadaceae</taxon>
        <taxon>Sphingorhabdus</taxon>
    </lineage>
</organism>
<reference evidence="2 3" key="1">
    <citation type="submission" date="2019-07" db="EMBL/GenBank/DDBJ databases">
        <authorList>
            <person name="Park M."/>
        </authorList>
    </citation>
    <scope>NUCLEOTIDE SEQUENCE [LARGE SCALE GENOMIC DNA]</scope>
    <source>
        <strain evidence="2 3">KCTC32445</strain>
    </source>
</reference>
<dbReference type="OrthoDB" id="4495524at2"/>
<dbReference type="RefSeq" id="WP_143777688.1">
    <property type="nucleotide sequence ID" value="NZ_VKKU01000002.1"/>
</dbReference>
<protein>
    <submittedName>
        <fullName evidence="2">Uncharacterized protein</fullName>
    </submittedName>
</protein>
<gene>
    <name evidence="2" type="ORF">FOM92_15405</name>
</gene>
<evidence type="ECO:0000256" key="1">
    <source>
        <dbReference type="SAM" id="MobiDB-lite"/>
    </source>
</evidence>
<proteinExistence type="predicted"/>
<evidence type="ECO:0000313" key="2">
    <source>
        <dbReference type="EMBL" id="TSB02470.1"/>
    </source>
</evidence>
<dbReference type="Gene3D" id="2.130.10.10">
    <property type="entry name" value="YVTN repeat-like/Quinoprotein amine dehydrogenase"/>
    <property type="match status" value="1"/>
</dbReference>
<sequence length="522" mass="57369">MRKIWIFAGLSVAFLVGGFAFWKNANLENAQARPIEGASTQVISWDMDFVPAPVDGKLSSNPFLAADANGTMHGDGGQSDTHPAAGPFGGDLERRSRQAGNGLPRQCSTFVYRSDGKPVVMCGGLAGFRMVLLDPETLEALAHFDLPIRPSSFEAFVKRDMGIMMNDSSGGAYMFLDNRDRLVFANSQWVVQRLTAKEKAGKWSFAVERQWDLKPYVPHDCLNWNNWFPKGECDKITTVMPDHQGLYWWTTRKGRLGTLDPESGKVSVFRLNGEEIQNALAMDNRAVYVLSDHAQYAFAADKAGKPVQLWRTAYDRGTSRKVGSINQGSGTTPTLLGDNWITFADNADGRINIVVLRRSDGSRICAEPVFQDGASATDNSMIGWGRSVILENNAGFTSAYEQKDWNAVAGGVVRVDVNADESGCETVWTSPLKVPSVVPKLSAANGIAYFYSFDLARNVDGKLTQDWSIVGLDFRNGKQVIKIPTGRGRKFDNNWASMSIAPNGDFYAGMTGGLLQVRQKRN</sequence>
<dbReference type="SUPFAM" id="SSF63829">
    <property type="entry name" value="Calcium-dependent phosphotriesterase"/>
    <property type="match status" value="1"/>
</dbReference>
<dbReference type="AlphaFoldDB" id="A0A553WCP9"/>
<dbReference type="InterPro" id="IPR015943">
    <property type="entry name" value="WD40/YVTN_repeat-like_dom_sf"/>
</dbReference>